<evidence type="ECO:0000313" key="1">
    <source>
        <dbReference type="EMBL" id="CAG5096794.1"/>
    </source>
</evidence>
<dbReference type="EMBL" id="OU015569">
    <property type="protein sequence ID" value="CAG5096794.1"/>
    <property type="molecule type" value="Genomic_DNA"/>
</dbReference>
<evidence type="ECO:0000313" key="2">
    <source>
        <dbReference type="Proteomes" id="UP001158576"/>
    </source>
</evidence>
<proteinExistence type="predicted"/>
<keyword evidence="2" id="KW-1185">Reference proteome</keyword>
<organism evidence="1 2">
    <name type="scientific">Oikopleura dioica</name>
    <name type="common">Tunicate</name>
    <dbReference type="NCBI Taxonomy" id="34765"/>
    <lineage>
        <taxon>Eukaryota</taxon>
        <taxon>Metazoa</taxon>
        <taxon>Chordata</taxon>
        <taxon>Tunicata</taxon>
        <taxon>Appendicularia</taxon>
        <taxon>Copelata</taxon>
        <taxon>Oikopleuridae</taxon>
        <taxon>Oikopleura</taxon>
    </lineage>
</organism>
<accession>A0ABN7SAT8</accession>
<protein>
    <submittedName>
        <fullName evidence="1">Oidioi.mRNA.OKI2018_I69.XSR.g14783.t1.cds</fullName>
    </submittedName>
</protein>
<name>A0ABN7SAT8_OIKDI</name>
<gene>
    <name evidence="1" type="ORF">OKIOD_LOCUS6341</name>
</gene>
<dbReference type="Proteomes" id="UP001158576">
    <property type="component" value="Chromosome XSR"/>
</dbReference>
<sequence>MDKYSERNWNPLATCDEMQLSFSDKFRSMVDIGWLGTMWMNRWHLSDIDIPSYNEDNKELKDDESRLSSFFRRIRLIPKFENLTVEERIPRNARAEGLNDLLPQN</sequence>
<reference evidence="1 2" key="1">
    <citation type="submission" date="2021-04" db="EMBL/GenBank/DDBJ databases">
        <authorList>
            <person name="Bliznina A."/>
        </authorList>
    </citation>
    <scope>NUCLEOTIDE SEQUENCE [LARGE SCALE GENOMIC DNA]</scope>
</reference>